<feature type="compositionally biased region" description="Polar residues" evidence="1">
    <location>
        <begin position="18"/>
        <end position="28"/>
    </location>
</feature>
<accession>A0A3Q7IFU8</accession>
<dbReference type="PaxDb" id="4081-Solyc10g050180.1.1"/>
<reference evidence="2" key="2">
    <citation type="submission" date="2019-01" db="UniProtKB">
        <authorList>
            <consortium name="EnsemblPlants"/>
        </authorList>
    </citation>
    <scope>IDENTIFICATION</scope>
    <source>
        <strain evidence="2">cv. Heinz 1706</strain>
    </source>
</reference>
<organism evidence="2">
    <name type="scientific">Solanum lycopersicum</name>
    <name type="common">Tomato</name>
    <name type="synonym">Lycopersicon esculentum</name>
    <dbReference type="NCBI Taxonomy" id="4081"/>
    <lineage>
        <taxon>Eukaryota</taxon>
        <taxon>Viridiplantae</taxon>
        <taxon>Streptophyta</taxon>
        <taxon>Embryophyta</taxon>
        <taxon>Tracheophyta</taxon>
        <taxon>Spermatophyta</taxon>
        <taxon>Magnoliopsida</taxon>
        <taxon>eudicotyledons</taxon>
        <taxon>Gunneridae</taxon>
        <taxon>Pentapetalae</taxon>
        <taxon>asterids</taxon>
        <taxon>lamiids</taxon>
        <taxon>Solanales</taxon>
        <taxon>Solanaceae</taxon>
        <taxon>Solanoideae</taxon>
        <taxon>Solaneae</taxon>
        <taxon>Solanum</taxon>
        <taxon>Solanum subgen. Lycopersicon</taxon>
    </lineage>
</organism>
<proteinExistence type="predicted"/>
<dbReference type="EnsemblPlants" id="Solyc10g050180.1.1">
    <property type="protein sequence ID" value="Solyc10g050180.1.1.1"/>
    <property type="gene ID" value="Solyc10g050180.1"/>
</dbReference>
<dbReference type="AlphaFoldDB" id="A0A3Q7IFU8"/>
<reference evidence="2" key="1">
    <citation type="journal article" date="2012" name="Nature">
        <title>The tomato genome sequence provides insights into fleshy fruit evolution.</title>
        <authorList>
            <consortium name="Tomato Genome Consortium"/>
        </authorList>
    </citation>
    <scope>NUCLEOTIDE SEQUENCE [LARGE SCALE GENOMIC DNA]</scope>
    <source>
        <strain evidence="2">cv. Heinz 1706</strain>
    </source>
</reference>
<dbReference type="Gramene" id="Solyc10g050180.1.1">
    <property type="protein sequence ID" value="Solyc10g050180.1.1.1"/>
    <property type="gene ID" value="Solyc10g050180.1"/>
</dbReference>
<name>A0A3Q7IFU8_SOLLC</name>
<dbReference type="InParanoid" id="A0A3Q7IFU8"/>
<evidence type="ECO:0000256" key="1">
    <source>
        <dbReference type="SAM" id="MobiDB-lite"/>
    </source>
</evidence>
<dbReference type="Proteomes" id="UP000004994">
    <property type="component" value="Chromosome 10"/>
</dbReference>
<keyword evidence="3" id="KW-1185">Reference proteome</keyword>
<evidence type="ECO:0000313" key="3">
    <source>
        <dbReference type="Proteomes" id="UP000004994"/>
    </source>
</evidence>
<sequence length="51" mass="6022">MTNKVKSSISPSKFYKQLKTQKVGQNRAIQHKRNKVDQNQYSYQYLNSVES</sequence>
<evidence type="ECO:0000313" key="2">
    <source>
        <dbReference type="EnsemblPlants" id="Solyc10g050180.1.1.1"/>
    </source>
</evidence>
<feature type="region of interest" description="Disordered" evidence="1">
    <location>
        <begin position="16"/>
        <end position="36"/>
    </location>
</feature>
<protein>
    <submittedName>
        <fullName evidence="2">Uncharacterized protein</fullName>
    </submittedName>
</protein>